<feature type="compositionally biased region" description="Gly residues" evidence="1">
    <location>
        <begin position="90"/>
        <end position="105"/>
    </location>
</feature>
<evidence type="ECO:0000313" key="2">
    <source>
        <dbReference type="EMBL" id="AQT05563.1"/>
    </source>
</evidence>
<feature type="compositionally biased region" description="Low complexity" evidence="1">
    <location>
        <begin position="51"/>
        <end position="67"/>
    </location>
</feature>
<sequence length="105" mass="10459">MKKGSLLGIAAGALLVILGLFGILSRHTHSASSDPAQPDPCESSPDNRPDTCSSHGHSSGTTAYTSSNWMNRRASGHDSGETEAESAGHAGFGEGAAGHAGGGGE</sequence>
<evidence type="ECO:0000313" key="3">
    <source>
        <dbReference type="Proteomes" id="UP000189055"/>
    </source>
</evidence>
<name>A0A1U9LGH1_9PROT</name>
<dbReference type="RefSeq" id="WP_077931329.1">
    <property type="nucleotide sequence ID" value="NZ_CP014687.1"/>
</dbReference>
<protein>
    <submittedName>
        <fullName evidence="2">Uncharacterized protein</fullName>
    </submittedName>
</protein>
<reference evidence="2 3" key="1">
    <citation type="submission" date="2016-03" db="EMBL/GenBank/DDBJ databases">
        <title>Acetic acid bacteria sequencing.</title>
        <authorList>
            <person name="Brandt J."/>
            <person name="Jakob F."/>
            <person name="Vogel R.F."/>
        </authorList>
    </citation>
    <scope>NUCLEOTIDE SEQUENCE [LARGE SCALE GENOMIC DNA]</scope>
    <source>
        <strain evidence="2 3">TMW2.1084</strain>
    </source>
</reference>
<dbReference type="EMBL" id="CP014687">
    <property type="protein sequence ID" value="AQT05563.1"/>
    <property type="molecule type" value="Genomic_DNA"/>
</dbReference>
<evidence type="ECO:0000256" key="1">
    <source>
        <dbReference type="SAM" id="MobiDB-lite"/>
    </source>
</evidence>
<proteinExistence type="predicted"/>
<gene>
    <name evidence="2" type="ORF">A0U91_12675</name>
</gene>
<dbReference type="KEGG" id="aper:A0U91_12675"/>
<accession>A0A1U9LGH1</accession>
<dbReference type="Proteomes" id="UP000189055">
    <property type="component" value="Chromosome"/>
</dbReference>
<dbReference type="AlphaFoldDB" id="A0A1U9LGH1"/>
<organism evidence="2 3">
    <name type="scientific">Acetobacter persici</name>
    <dbReference type="NCBI Taxonomy" id="1076596"/>
    <lineage>
        <taxon>Bacteria</taxon>
        <taxon>Pseudomonadati</taxon>
        <taxon>Pseudomonadota</taxon>
        <taxon>Alphaproteobacteria</taxon>
        <taxon>Acetobacterales</taxon>
        <taxon>Acetobacteraceae</taxon>
        <taxon>Acetobacter</taxon>
    </lineage>
</organism>
<feature type="region of interest" description="Disordered" evidence="1">
    <location>
        <begin position="28"/>
        <end position="105"/>
    </location>
</feature>